<evidence type="ECO:0000256" key="1">
    <source>
        <dbReference type="SAM" id="Phobius"/>
    </source>
</evidence>
<keyword evidence="1" id="KW-0472">Membrane</keyword>
<feature type="transmembrane region" description="Helical" evidence="1">
    <location>
        <begin position="96"/>
        <end position="117"/>
    </location>
</feature>
<feature type="transmembrane region" description="Helical" evidence="1">
    <location>
        <begin position="64"/>
        <end position="84"/>
    </location>
</feature>
<dbReference type="EMBL" id="JACHHY010000007">
    <property type="protein sequence ID" value="MBB5018178.1"/>
    <property type="molecule type" value="Genomic_DNA"/>
</dbReference>
<sequence length="179" mass="20097">MNAATFRAHWFYFIAPFILLADGHLWLTTLGAIERLGEAALLLDLTVLIPCLYWLCYRQQGRQAVIRAAALACLGIWAVTQLIPEADRTLLNYIAPLRYLGLAALIGVELIVVMAIYRRIFKGGSVEQAIAQVPDIPPGLARWLALEAAFWLKVWGMLKRAARKSLKDNHDTGRRDDIQ</sequence>
<evidence type="ECO:0000313" key="2">
    <source>
        <dbReference type="EMBL" id="MBB5018178.1"/>
    </source>
</evidence>
<dbReference type="AlphaFoldDB" id="A0A840MHQ3"/>
<organism evidence="2 3">
    <name type="scientific">Chitinivorax tropicus</name>
    <dbReference type="NCBI Taxonomy" id="714531"/>
    <lineage>
        <taxon>Bacteria</taxon>
        <taxon>Pseudomonadati</taxon>
        <taxon>Pseudomonadota</taxon>
        <taxon>Betaproteobacteria</taxon>
        <taxon>Chitinivorax</taxon>
    </lineage>
</organism>
<keyword evidence="1" id="KW-1133">Transmembrane helix</keyword>
<reference evidence="2 3" key="1">
    <citation type="submission" date="2020-08" db="EMBL/GenBank/DDBJ databases">
        <title>Genomic Encyclopedia of Type Strains, Phase IV (KMG-IV): sequencing the most valuable type-strain genomes for metagenomic binning, comparative biology and taxonomic classification.</title>
        <authorList>
            <person name="Goeker M."/>
        </authorList>
    </citation>
    <scope>NUCLEOTIDE SEQUENCE [LARGE SCALE GENOMIC DNA]</scope>
    <source>
        <strain evidence="2 3">DSM 27165</strain>
    </source>
</reference>
<gene>
    <name evidence="2" type="ORF">HNQ59_001463</name>
</gene>
<accession>A0A840MHQ3</accession>
<feature type="transmembrane region" description="Helical" evidence="1">
    <location>
        <begin position="39"/>
        <end position="57"/>
    </location>
</feature>
<feature type="transmembrane region" description="Helical" evidence="1">
    <location>
        <begin position="12"/>
        <end position="33"/>
    </location>
</feature>
<protein>
    <recommendedName>
        <fullName evidence="4">Transmembrane protein</fullName>
    </recommendedName>
</protein>
<comment type="caution">
    <text evidence="2">The sequence shown here is derived from an EMBL/GenBank/DDBJ whole genome shotgun (WGS) entry which is preliminary data.</text>
</comment>
<evidence type="ECO:0008006" key="4">
    <source>
        <dbReference type="Google" id="ProtNLM"/>
    </source>
</evidence>
<evidence type="ECO:0000313" key="3">
    <source>
        <dbReference type="Proteomes" id="UP000575898"/>
    </source>
</evidence>
<proteinExistence type="predicted"/>
<dbReference type="Proteomes" id="UP000575898">
    <property type="component" value="Unassembled WGS sequence"/>
</dbReference>
<dbReference type="RefSeq" id="WP_184037044.1">
    <property type="nucleotide sequence ID" value="NZ_JACHHY010000007.1"/>
</dbReference>
<name>A0A840MHQ3_9PROT</name>
<keyword evidence="1" id="KW-0812">Transmembrane</keyword>
<keyword evidence="3" id="KW-1185">Reference proteome</keyword>